<dbReference type="PROSITE" id="PS51645">
    <property type="entry name" value="PHR_CRY_ALPHA_BETA"/>
    <property type="match status" value="1"/>
</dbReference>
<keyword evidence="17" id="KW-1185">Reference proteome</keyword>
<evidence type="ECO:0000256" key="12">
    <source>
        <dbReference type="PIRSR" id="PIRSR602081-1"/>
    </source>
</evidence>
<evidence type="ECO:0000313" key="16">
    <source>
        <dbReference type="EMBL" id="NLS11761.1"/>
    </source>
</evidence>
<evidence type="ECO:0000256" key="7">
    <source>
        <dbReference type="ARBA" id="ARBA00022991"/>
    </source>
</evidence>
<feature type="site" description="Electron transfer via tryptophanyl radical" evidence="13">
    <location>
        <position position="382"/>
    </location>
</feature>
<evidence type="ECO:0000256" key="6">
    <source>
        <dbReference type="ARBA" id="ARBA00022827"/>
    </source>
</evidence>
<feature type="domain" description="Photolyase/cryptochrome alpha/beta" evidence="15">
    <location>
        <begin position="1"/>
        <end position="133"/>
    </location>
</feature>
<dbReference type="Gene3D" id="1.10.579.10">
    <property type="entry name" value="DNA Cyclobutane Dipyrimidine Photolyase, subunit A, domain 3"/>
    <property type="match status" value="1"/>
</dbReference>
<organism evidence="16 17">
    <name type="scientific">Vibrio agarilyticus</name>
    <dbReference type="NCBI Taxonomy" id="2726741"/>
    <lineage>
        <taxon>Bacteria</taxon>
        <taxon>Pseudomonadati</taxon>
        <taxon>Pseudomonadota</taxon>
        <taxon>Gammaproteobacteria</taxon>
        <taxon>Vibrionales</taxon>
        <taxon>Vibrionaceae</taxon>
        <taxon>Vibrio</taxon>
    </lineage>
</organism>
<comment type="similarity">
    <text evidence="2">Belongs to the DNA photolyase class-1 family.</text>
</comment>
<name>A0A7X8TNI2_9VIBR</name>
<dbReference type="InterPro" id="IPR036134">
    <property type="entry name" value="Crypto/Photolyase_FAD-like_sf"/>
</dbReference>
<evidence type="ECO:0000313" key="17">
    <source>
        <dbReference type="Proteomes" id="UP000535589"/>
    </source>
</evidence>
<dbReference type="FunFam" id="1.10.579.10:FF:000003">
    <property type="entry name" value="Deoxyribodipyrimidine photo-lyase"/>
    <property type="match status" value="1"/>
</dbReference>
<reference evidence="16 17" key="1">
    <citation type="submission" date="2020-04" db="EMBL/GenBank/DDBJ databases">
        <title>Vibrio sp. SM6, a novel species isolated from seawater.</title>
        <authorList>
            <person name="Wang X."/>
        </authorList>
    </citation>
    <scope>NUCLEOTIDE SEQUENCE [LARGE SCALE GENOMIC DNA]</scope>
    <source>
        <strain evidence="16 17">SM6</strain>
    </source>
</reference>
<dbReference type="PROSITE" id="PS00691">
    <property type="entry name" value="DNA_PHOTOLYASES_1_2"/>
    <property type="match status" value="1"/>
</dbReference>
<evidence type="ECO:0000256" key="5">
    <source>
        <dbReference type="ARBA" id="ARBA00022630"/>
    </source>
</evidence>
<dbReference type="PANTHER" id="PTHR11455">
    <property type="entry name" value="CRYPTOCHROME"/>
    <property type="match status" value="1"/>
</dbReference>
<evidence type="ECO:0000259" key="15">
    <source>
        <dbReference type="PROSITE" id="PS51645"/>
    </source>
</evidence>
<comment type="caution">
    <text evidence="16">The sequence shown here is derived from an EMBL/GenBank/DDBJ whole genome shotgun (WGS) entry which is preliminary data.</text>
</comment>
<comment type="similarity">
    <text evidence="14">Belongs to the DNA photolyase family.</text>
</comment>
<feature type="site" description="Electron transfer via tryptophanyl radical" evidence="13">
    <location>
        <position position="306"/>
    </location>
</feature>
<comment type="function">
    <text evidence="10">Involved in repair of UV radiation-induced DNA damage. Catalyzes the light-dependent monomerization (300-600 nm) of cyclobutyl pyrimidine dimers (in cis-syn configuration), which are formed between adjacent bases on the same DNA strand upon exposure to ultraviolet radiation.</text>
</comment>
<dbReference type="Pfam" id="PF00875">
    <property type="entry name" value="DNA_photolyase"/>
    <property type="match status" value="1"/>
</dbReference>
<evidence type="ECO:0000256" key="10">
    <source>
        <dbReference type="ARBA" id="ARBA00059220"/>
    </source>
</evidence>
<dbReference type="RefSeq" id="WP_168835087.1">
    <property type="nucleotide sequence ID" value="NZ_JABAIK010000002.1"/>
</dbReference>
<dbReference type="PRINTS" id="PR00147">
    <property type="entry name" value="DNAPHOTLYASE"/>
</dbReference>
<dbReference type="GO" id="GO:0009416">
    <property type="term" value="P:response to light stimulus"/>
    <property type="evidence" value="ECO:0007669"/>
    <property type="project" value="TreeGrafter"/>
</dbReference>
<keyword evidence="6 12" id="KW-0274">FAD</keyword>
<feature type="binding site" evidence="12">
    <location>
        <begin position="274"/>
        <end position="281"/>
    </location>
    <ligand>
        <name>FAD</name>
        <dbReference type="ChEBI" id="CHEBI:57692"/>
    </ligand>
</feature>
<gene>
    <name evidence="16" type="primary">phrB</name>
    <name evidence="16" type="ORF">HGP28_02510</name>
</gene>
<evidence type="ECO:0000256" key="1">
    <source>
        <dbReference type="ARBA" id="ARBA00001932"/>
    </source>
</evidence>
<evidence type="ECO:0000256" key="8">
    <source>
        <dbReference type="ARBA" id="ARBA00031671"/>
    </source>
</evidence>
<dbReference type="InterPro" id="IPR018394">
    <property type="entry name" value="DNA_photolyase_1_CS_C"/>
</dbReference>
<dbReference type="Proteomes" id="UP000535589">
    <property type="component" value="Unassembled WGS sequence"/>
</dbReference>
<dbReference type="EC" id="4.1.99.3" evidence="3"/>
<evidence type="ECO:0000256" key="4">
    <source>
        <dbReference type="ARBA" id="ARBA00014046"/>
    </source>
</evidence>
<dbReference type="GO" id="GO:0000719">
    <property type="term" value="P:photoreactive repair"/>
    <property type="evidence" value="ECO:0007669"/>
    <property type="project" value="UniProtKB-ARBA"/>
</dbReference>
<dbReference type="InterPro" id="IPR014729">
    <property type="entry name" value="Rossmann-like_a/b/a_fold"/>
</dbReference>
<dbReference type="InterPro" id="IPR006050">
    <property type="entry name" value="DNA_photolyase_N"/>
</dbReference>
<comment type="catalytic activity">
    <reaction evidence="9">
        <text>cyclobutadipyrimidine (in DNA) = 2 pyrimidine residues (in DNA).</text>
        <dbReference type="EC" id="4.1.99.3"/>
    </reaction>
</comment>
<feature type="binding site" evidence="12">
    <location>
        <position position="223"/>
    </location>
    <ligand>
        <name>FAD</name>
        <dbReference type="ChEBI" id="CHEBI:57692"/>
    </ligand>
</feature>
<keyword evidence="7 14" id="KW-0157">Chromophore</keyword>
<keyword evidence="16" id="KW-0456">Lyase</keyword>
<dbReference type="EMBL" id="JABAIK010000002">
    <property type="protein sequence ID" value="NLS11761.1"/>
    <property type="molecule type" value="Genomic_DNA"/>
</dbReference>
<dbReference type="InterPro" id="IPR002081">
    <property type="entry name" value="Cryptochrome/DNA_photolyase_1"/>
</dbReference>
<dbReference type="Gene3D" id="1.25.40.80">
    <property type="match status" value="1"/>
</dbReference>
<dbReference type="Gene3D" id="3.40.50.620">
    <property type="entry name" value="HUPs"/>
    <property type="match status" value="1"/>
</dbReference>
<proteinExistence type="inferred from homology"/>
<dbReference type="InterPro" id="IPR005101">
    <property type="entry name" value="Cryptochr/Photolyase_FAD-bd"/>
</dbReference>
<feature type="site" description="Electron transfer via tryptophanyl radical" evidence="13">
    <location>
        <position position="359"/>
    </location>
</feature>
<protein>
    <recommendedName>
        <fullName evidence="4">Deoxyribodipyrimidine photo-lyase</fullName>
        <ecNumber evidence="3">4.1.99.3</ecNumber>
    </recommendedName>
    <alternativeName>
        <fullName evidence="8">DNA photolyase</fullName>
    </alternativeName>
    <alternativeName>
        <fullName evidence="11">Photoreactivating enzyme</fullName>
    </alternativeName>
</protein>
<feature type="binding site" evidence="12">
    <location>
        <position position="271"/>
    </location>
    <ligand>
        <name>FAD</name>
        <dbReference type="ChEBI" id="CHEBI:57692"/>
    </ligand>
</feature>
<dbReference type="PANTHER" id="PTHR11455:SF9">
    <property type="entry name" value="CRYPTOCHROME CIRCADIAN CLOCK 5 ISOFORM X1"/>
    <property type="match status" value="1"/>
</dbReference>
<dbReference type="GO" id="GO:0003677">
    <property type="term" value="F:DNA binding"/>
    <property type="evidence" value="ECO:0007669"/>
    <property type="project" value="TreeGrafter"/>
</dbReference>
<dbReference type="AlphaFoldDB" id="A0A7X8TNI2"/>
<evidence type="ECO:0000256" key="2">
    <source>
        <dbReference type="ARBA" id="ARBA00005862"/>
    </source>
</evidence>
<sequence>MNLVWFRRDLRITDNSALNAAMRTGAPTVALFIATPKQWQQHDLAPIQSDFIVRRLVELNKDLADLNVPLLYLQCDDYVKAAEAVAELAQHIGASALYANQDYEVNEKRRDREVETRLDRLGIESHWLDDKCILPPGSVRNQQGEYFKVFTPFKRSWLKQMMPPVIIAPEPQSLVPSKASWPYFDPQHFVWDHPRQCSKDWFADDRQINAQLQRFCQHRVENYDSERDFPARDGTSGLSAYLAIGALSSRQCLAALFEYRQKNWNEGTQVWLSEIVWREFYQHLMYFEPKLAKGEGFVPWESNIEWYYDDASLRLWQQGATGYPIVDAAMRQLNQTGWMHNRLRMIVASFLTKDLHLDWRCGERYFMSRLIDGDFASNNGGWQWCASTGCDGQPYFRIFNPISQGERFDPDGAFVRHWVPELTKVPNRYIHKPWLWADFEQLDYPSPMVEHKREREITLAAFKLAKG</sequence>
<dbReference type="NCBIfam" id="NF007955">
    <property type="entry name" value="PRK10674.1"/>
    <property type="match status" value="1"/>
</dbReference>
<evidence type="ECO:0000256" key="9">
    <source>
        <dbReference type="ARBA" id="ARBA00033999"/>
    </source>
</evidence>
<evidence type="ECO:0000256" key="11">
    <source>
        <dbReference type="ARBA" id="ARBA00083107"/>
    </source>
</evidence>
<evidence type="ECO:0000256" key="14">
    <source>
        <dbReference type="RuleBase" id="RU004182"/>
    </source>
</evidence>
<comment type="cofactor">
    <cofactor evidence="12">
        <name>FAD</name>
        <dbReference type="ChEBI" id="CHEBI:57692"/>
    </cofactor>
    <text evidence="12">Binds 1 FAD per subunit.</text>
</comment>
<dbReference type="SUPFAM" id="SSF52425">
    <property type="entry name" value="Cryptochrome/photolyase, N-terminal domain"/>
    <property type="match status" value="1"/>
</dbReference>
<evidence type="ECO:0000256" key="13">
    <source>
        <dbReference type="PIRSR" id="PIRSR602081-2"/>
    </source>
</evidence>
<keyword evidence="5 12" id="KW-0285">Flavoprotein</keyword>
<dbReference type="GO" id="GO:0071949">
    <property type="term" value="F:FAD binding"/>
    <property type="evidence" value="ECO:0007669"/>
    <property type="project" value="TreeGrafter"/>
</dbReference>
<dbReference type="GO" id="GO:0003904">
    <property type="term" value="F:deoxyribodipyrimidine photo-lyase activity"/>
    <property type="evidence" value="ECO:0007669"/>
    <property type="project" value="UniProtKB-EC"/>
</dbReference>
<dbReference type="PROSITE" id="PS00394">
    <property type="entry name" value="DNA_PHOTOLYASES_1_1"/>
    <property type="match status" value="1"/>
</dbReference>
<feature type="binding site" evidence="12">
    <location>
        <begin position="372"/>
        <end position="374"/>
    </location>
    <ligand>
        <name>FAD</name>
        <dbReference type="ChEBI" id="CHEBI:57692"/>
    </ligand>
</feature>
<evidence type="ECO:0000256" key="3">
    <source>
        <dbReference type="ARBA" id="ARBA00013149"/>
    </source>
</evidence>
<dbReference type="Pfam" id="PF03441">
    <property type="entry name" value="FAD_binding_7"/>
    <property type="match status" value="1"/>
</dbReference>
<feature type="binding site" evidence="12">
    <location>
        <begin position="235"/>
        <end position="239"/>
    </location>
    <ligand>
        <name>FAD</name>
        <dbReference type="ChEBI" id="CHEBI:57692"/>
    </ligand>
</feature>
<dbReference type="SUPFAM" id="SSF48173">
    <property type="entry name" value="Cryptochrome/photolyase FAD-binding domain"/>
    <property type="match status" value="1"/>
</dbReference>
<accession>A0A7X8TNI2</accession>
<dbReference type="InterPro" id="IPR036155">
    <property type="entry name" value="Crypto/Photolyase_N_sf"/>
</dbReference>
<comment type="cofactor">
    <cofactor evidence="1">
        <name>(6R)-5,10-methylene-5,6,7,8-tetrahydrofolate</name>
        <dbReference type="ChEBI" id="CHEBI:15636"/>
    </cofactor>
</comment>